<evidence type="ECO:0000256" key="3">
    <source>
        <dbReference type="ARBA" id="ARBA00022630"/>
    </source>
</evidence>
<evidence type="ECO:0000256" key="8">
    <source>
        <dbReference type="ARBA" id="ARBA00023136"/>
    </source>
</evidence>
<evidence type="ECO:0000256" key="2">
    <source>
        <dbReference type="ARBA" id="ARBA00022553"/>
    </source>
</evidence>
<keyword evidence="5 9" id="KW-0812">Transmembrane</keyword>
<feature type="transmembrane region" description="Helical" evidence="9">
    <location>
        <begin position="15"/>
        <end position="33"/>
    </location>
</feature>
<feature type="transmembrane region" description="Helical" evidence="9">
    <location>
        <begin position="208"/>
        <end position="229"/>
    </location>
</feature>
<name>A0ABT1SCQ1_9FIRM</name>
<protein>
    <submittedName>
        <fullName evidence="10">RnfABCDGE type electron transport complex subunit D</fullName>
    </submittedName>
</protein>
<feature type="transmembrane region" description="Helical" evidence="9">
    <location>
        <begin position="177"/>
        <end position="201"/>
    </location>
</feature>
<dbReference type="NCBIfam" id="TIGR01946">
    <property type="entry name" value="rnfD"/>
    <property type="match status" value="1"/>
</dbReference>
<reference evidence="10 11" key="1">
    <citation type="submission" date="2022-06" db="EMBL/GenBank/DDBJ databases">
        <title>Isolation of gut microbiota from human fecal samples.</title>
        <authorList>
            <person name="Pamer E.G."/>
            <person name="Barat B."/>
            <person name="Waligurski E."/>
            <person name="Medina S."/>
            <person name="Paddock L."/>
            <person name="Mostad J."/>
        </authorList>
    </citation>
    <scope>NUCLEOTIDE SEQUENCE [LARGE SCALE GENOMIC DNA]</scope>
    <source>
        <strain evidence="10 11">DFI.7.95</strain>
    </source>
</reference>
<dbReference type="EMBL" id="JANGAC010000011">
    <property type="protein sequence ID" value="MCQ4924259.1"/>
    <property type="molecule type" value="Genomic_DNA"/>
</dbReference>
<proteinExistence type="predicted"/>
<gene>
    <name evidence="10" type="ORF">NE686_14245</name>
</gene>
<feature type="transmembrane region" description="Helical" evidence="9">
    <location>
        <begin position="266"/>
        <end position="284"/>
    </location>
</feature>
<evidence type="ECO:0000256" key="9">
    <source>
        <dbReference type="SAM" id="Phobius"/>
    </source>
</evidence>
<feature type="transmembrane region" description="Helical" evidence="9">
    <location>
        <begin position="110"/>
        <end position="131"/>
    </location>
</feature>
<feature type="transmembrane region" description="Helical" evidence="9">
    <location>
        <begin position="290"/>
        <end position="311"/>
    </location>
</feature>
<keyword evidence="7 9" id="KW-1133">Transmembrane helix</keyword>
<keyword evidence="3" id="KW-0285">Flavoprotein</keyword>
<evidence type="ECO:0000256" key="7">
    <source>
        <dbReference type="ARBA" id="ARBA00022989"/>
    </source>
</evidence>
<feature type="transmembrane region" description="Helical" evidence="9">
    <location>
        <begin position="85"/>
        <end position="103"/>
    </location>
</feature>
<keyword evidence="2" id="KW-0597">Phosphoprotein</keyword>
<keyword evidence="11" id="KW-1185">Reference proteome</keyword>
<feature type="transmembrane region" description="Helical" evidence="9">
    <location>
        <begin position="235"/>
        <end position="254"/>
    </location>
</feature>
<dbReference type="InterPro" id="IPR011303">
    <property type="entry name" value="RnfD_bac"/>
</dbReference>
<keyword evidence="8 9" id="KW-0472">Membrane</keyword>
<comment type="caution">
    <text evidence="10">The sequence shown here is derived from an EMBL/GenBank/DDBJ whole genome shotgun (WGS) entry which is preliminary data.</text>
</comment>
<evidence type="ECO:0000313" key="11">
    <source>
        <dbReference type="Proteomes" id="UP001524478"/>
    </source>
</evidence>
<evidence type="ECO:0000256" key="6">
    <source>
        <dbReference type="ARBA" id="ARBA00022967"/>
    </source>
</evidence>
<keyword evidence="6" id="KW-1278">Translocase</keyword>
<evidence type="ECO:0000313" key="10">
    <source>
        <dbReference type="EMBL" id="MCQ4924259.1"/>
    </source>
</evidence>
<evidence type="ECO:0000256" key="4">
    <source>
        <dbReference type="ARBA" id="ARBA00022643"/>
    </source>
</evidence>
<dbReference type="Proteomes" id="UP001524478">
    <property type="component" value="Unassembled WGS sequence"/>
</dbReference>
<evidence type="ECO:0000256" key="5">
    <source>
        <dbReference type="ARBA" id="ARBA00022692"/>
    </source>
</evidence>
<dbReference type="PANTHER" id="PTHR30578:SF1">
    <property type="entry name" value="NA(+)-TRANSLOCATING NADH-QUINONE REDUCTASE SUBUNIT B"/>
    <property type="match status" value="1"/>
</dbReference>
<dbReference type="PANTHER" id="PTHR30578">
    <property type="entry name" value="ELECTRON TRANSPORT COMPLEX PROTEIN RNFD"/>
    <property type="match status" value="1"/>
</dbReference>
<dbReference type="Pfam" id="PF03116">
    <property type="entry name" value="NQR2_RnfD_RnfE"/>
    <property type="match status" value="1"/>
</dbReference>
<accession>A0ABT1SCQ1</accession>
<organism evidence="10 11">
    <name type="scientific">Tissierella carlieri</name>
    <dbReference type="NCBI Taxonomy" id="689904"/>
    <lineage>
        <taxon>Bacteria</taxon>
        <taxon>Bacillati</taxon>
        <taxon>Bacillota</taxon>
        <taxon>Tissierellia</taxon>
        <taxon>Tissierellales</taxon>
        <taxon>Tissierellaceae</taxon>
        <taxon>Tissierella</taxon>
    </lineage>
</organism>
<dbReference type="RefSeq" id="WP_246565493.1">
    <property type="nucleotide sequence ID" value="NZ_JAHLOH010000007.1"/>
</dbReference>
<dbReference type="InterPro" id="IPR004338">
    <property type="entry name" value="NqrB/RnfD"/>
</dbReference>
<sequence>MNLKNFSKYFIKQKMMRTVIISLIPIIFASIYFFGWRTLILLGIVTIAGVTTEWIFEKKYNRKVSEAVFVSCILYTLTLPPTTPYWIAVTGIIFGILFAKEVFGGFGKNVFNPALVARAFVYVCFPTPLTIEWSKAALGFPGGLGTYITEGVEAVSQATPMLLFRDTGKMASLMDLVIGNVSGSMGETSAVLIVLAGIYLIYKKVASWQIMAGVLIGFTGLSSILYALGNNQIPNPIFGILAGGLLFGTVFMATDPISAPKTKEGKWIYGILIGIVTVIIRGYALFAGGMMFAILIANTFAPIIDEGVNAYKKYRKESKAKKEEVAI</sequence>
<keyword evidence="4" id="KW-0288">FMN</keyword>
<keyword evidence="1" id="KW-0813">Transport</keyword>
<evidence type="ECO:0000256" key="1">
    <source>
        <dbReference type="ARBA" id="ARBA00022448"/>
    </source>
</evidence>